<comment type="caution">
    <text evidence="1">The sequence shown here is derived from an EMBL/GenBank/DDBJ whole genome shotgun (WGS) entry which is preliminary data.</text>
</comment>
<reference evidence="1 2" key="1">
    <citation type="journal article" date="2019" name="Int. J. Syst. Evol. Microbiol.">
        <title>The Global Catalogue of Microorganisms (GCM) 10K type strain sequencing project: providing services to taxonomists for standard genome sequencing and annotation.</title>
        <authorList>
            <consortium name="The Broad Institute Genomics Platform"/>
            <consortium name="The Broad Institute Genome Sequencing Center for Infectious Disease"/>
            <person name="Wu L."/>
            <person name="Ma J."/>
        </authorList>
    </citation>
    <scope>NUCLEOTIDE SEQUENCE [LARGE SCALE GENOMIC DNA]</scope>
    <source>
        <strain evidence="1 2">JCM 13378</strain>
    </source>
</reference>
<sequence>MDSEIESLLNFEWIPDELKDYVYDKYKSDSIYLKILGKINQDYIWVVVVYDSDEAEKNFTSYKGFEESLNQNIFKTFPEIGEGKYLIEDNFKVTVEVFSQIQALNLLGHK</sequence>
<dbReference type="Proteomes" id="UP001501757">
    <property type="component" value="Unassembled WGS sequence"/>
</dbReference>
<dbReference type="EMBL" id="BAAAEI010000024">
    <property type="protein sequence ID" value="GAA0371049.1"/>
    <property type="molecule type" value="Genomic_DNA"/>
</dbReference>
<proteinExistence type="predicted"/>
<evidence type="ECO:0000313" key="1">
    <source>
        <dbReference type="EMBL" id="GAA0371049.1"/>
    </source>
</evidence>
<name>A0ABN0XRJ9_9ALTE</name>
<evidence type="ECO:0000313" key="2">
    <source>
        <dbReference type="Proteomes" id="UP001501757"/>
    </source>
</evidence>
<protein>
    <submittedName>
        <fullName evidence="1">Uncharacterized protein</fullName>
    </submittedName>
</protein>
<gene>
    <name evidence="1" type="ORF">GCM10009092_39220</name>
</gene>
<keyword evidence="2" id="KW-1185">Reference proteome</keyword>
<accession>A0ABN0XRJ9</accession>
<organism evidence="1 2">
    <name type="scientific">Bowmanella denitrificans</name>
    <dbReference type="NCBI Taxonomy" id="366582"/>
    <lineage>
        <taxon>Bacteria</taxon>
        <taxon>Pseudomonadati</taxon>
        <taxon>Pseudomonadota</taxon>
        <taxon>Gammaproteobacteria</taxon>
        <taxon>Alteromonadales</taxon>
        <taxon>Alteromonadaceae</taxon>
        <taxon>Bowmanella</taxon>
    </lineage>
</organism>
<dbReference type="RefSeq" id="WP_343847182.1">
    <property type="nucleotide sequence ID" value="NZ_BAAAEI010000024.1"/>
</dbReference>